<dbReference type="InterPro" id="IPR036640">
    <property type="entry name" value="ABC1_TM_sf"/>
</dbReference>
<keyword evidence="6 8" id="KW-1133">Transmembrane helix</keyword>
<comment type="caution">
    <text evidence="11">The sequence shown here is derived from an EMBL/GenBank/DDBJ whole genome shotgun (WGS) entry which is preliminary data.</text>
</comment>
<dbReference type="FunFam" id="3.40.50.300:FF:000403">
    <property type="entry name" value="ATP-binding cassette sub-family B member 8, mitochondrial"/>
    <property type="match status" value="1"/>
</dbReference>
<reference evidence="11" key="1">
    <citation type="submission" date="2021-03" db="EMBL/GenBank/DDBJ databases">
        <authorList>
            <person name="Bekaert M."/>
        </authorList>
    </citation>
    <scope>NUCLEOTIDE SEQUENCE</scope>
</reference>
<feature type="transmembrane region" description="Helical" evidence="8">
    <location>
        <begin position="261"/>
        <end position="283"/>
    </location>
</feature>
<accession>A0A8S3UIP7</accession>
<keyword evidence="5" id="KW-0067">ATP-binding</keyword>
<dbReference type="PIRSF" id="PIRSF002773">
    <property type="entry name" value="ABC_prm/ATPase_B"/>
    <property type="match status" value="1"/>
</dbReference>
<evidence type="ECO:0000313" key="12">
    <source>
        <dbReference type="Proteomes" id="UP000683360"/>
    </source>
</evidence>
<dbReference type="InterPro" id="IPR027417">
    <property type="entry name" value="P-loop_NTPase"/>
</dbReference>
<evidence type="ECO:0000256" key="2">
    <source>
        <dbReference type="ARBA" id="ARBA00022448"/>
    </source>
</evidence>
<feature type="transmembrane region" description="Helical" evidence="8">
    <location>
        <begin position="123"/>
        <end position="147"/>
    </location>
</feature>
<evidence type="ECO:0000256" key="5">
    <source>
        <dbReference type="ARBA" id="ARBA00022840"/>
    </source>
</evidence>
<evidence type="ECO:0000256" key="7">
    <source>
        <dbReference type="ARBA" id="ARBA00023136"/>
    </source>
</evidence>
<feature type="domain" description="ABC transporter" evidence="9">
    <location>
        <begin position="360"/>
        <end position="599"/>
    </location>
</feature>
<dbReference type="Gene3D" id="1.20.1560.10">
    <property type="entry name" value="ABC transporter type 1, transmembrane domain"/>
    <property type="match status" value="2"/>
</dbReference>
<evidence type="ECO:0000259" key="9">
    <source>
        <dbReference type="PROSITE" id="PS50893"/>
    </source>
</evidence>
<dbReference type="GO" id="GO:0015421">
    <property type="term" value="F:ABC-type oligopeptide transporter activity"/>
    <property type="evidence" value="ECO:0007669"/>
    <property type="project" value="TreeGrafter"/>
</dbReference>
<dbReference type="InterPro" id="IPR017871">
    <property type="entry name" value="ABC_transporter-like_CS"/>
</dbReference>
<dbReference type="PROSITE" id="PS50893">
    <property type="entry name" value="ABC_TRANSPORTER_2"/>
    <property type="match status" value="1"/>
</dbReference>
<dbReference type="PROSITE" id="PS00211">
    <property type="entry name" value="ABC_TRANSPORTER_1"/>
    <property type="match status" value="1"/>
</dbReference>
<dbReference type="CDD" id="cd03249">
    <property type="entry name" value="ABC_MTABC3_MDL1_MDL2"/>
    <property type="match status" value="1"/>
</dbReference>
<keyword evidence="4" id="KW-0547">Nucleotide-binding</keyword>
<dbReference type="PANTHER" id="PTHR43394">
    <property type="entry name" value="ATP-DEPENDENT PERMEASE MDL1, MITOCHONDRIAL"/>
    <property type="match status" value="1"/>
</dbReference>
<name>A0A8S3UIP7_MYTED</name>
<evidence type="ECO:0000256" key="3">
    <source>
        <dbReference type="ARBA" id="ARBA00022692"/>
    </source>
</evidence>
<dbReference type="EMBL" id="CAJPWZ010002771">
    <property type="protein sequence ID" value="CAG2245431.1"/>
    <property type="molecule type" value="Genomic_DNA"/>
</dbReference>
<dbReference type="InterPro" id="IPR003439">
    <property type="entry name" value="ABC_transporter-like_ATP-bd"/>
</dbReference>
<feature type="transmembrane region" description="Helical" evidence="8">
    <location>
        <begin position="86"/>
        <end position="111"/>
    </location>
</feature>
<feature type="domain" description="ABC transmembrane type-1" evidence="10">
    <location>
        <begin position="84"/>
        <end position="326"/>
    </location>
</feature>
<dbReference type="Proteomes" id="UP000683360">
    <property type="component" value="Unassembled WGS sequence"/>
</dbReference>
<comment type="subcellular location">
    <subcellularLocation>
        <location evidence="1">Mitochondrion inner membrane</location>
        <topology evidence="1">Multi-pass membrane protein</topology>
    </subcellularLocation>
</comment>
<dbReference type="InterPro" id="IPR003593">
    <property type="entry name" value="AAA+_ATPase"/>
</dbReference>
<evidence type="ECO:0000256" key="8">
    <source>
        <dbReference type="SAM" id="Phobius"/>
    </source>
</evidence>
<dbReference type="PROSITE" id="PS50929">
    <property type="entry name" value="ABC_TM1F"/>
    <property type="match status" value="1"/>
</dbReference>
<dbReference type="CDD" id="cd18573">
    <property type="entry name" value="ABC_6TM_ABCB10_like"/>
    <property type="match status" value="1"/>
</dbReference>
<dbReference type="SUPFAM" id="SSF90123">
    <property type="entry name" value="ABC transporter transmembrane region"/>
    <property type="match status" value="1"/>
</dbReference>
<dbReference type="Pfam" id="PF00664">
    <property type="entry name" value="ABC_membrane"/>
    <property type="match status" value="1"/>
</dbReference>
<keyword evidence="12" id="KW-1185">Reference proteome</keyword>
<dbReference type="AlphaFoldDB" id="A0A8S3UIP7"/>
<evidence type="ECO:0000313" key="11">
    <source>
        <dbReference type="EMBL" id="CAG2245431.1"/>
    </source>
</evidence>
<organism evidence="11 12">
    <name type="scientific">Mytilus edulis</name>
    <name type="common">Blue mussel</name>
    <dbReference type="NCBI Taxonomy" id="6550"/>
    <lineage>
        <taxon>Eukaryota</taxon>
        <taxon>Metazoa</taxon>
        <taxon>Spiralia</taxon>
        <taxon>Lophotrochozoa</taxon>
        <taxon>Mollusca</taxon>
        <taxon>Bivalvia</taxon>
        <taxon>Autobranchia</taxon>
        <taxon>Pteriomorphia</taxon>
        <taxon>Mytilida</taxon>
        <taxon>Mytiloidea</taxon>
        <taxon>Mytilidae</taxon>
        <taxon>Mytilinae</taxon>
        <taxon>Mytilus</taxon>
    </lineage>
</organism>
<dbReference type="GO" id="GO:0090374">
    <property type="term" value="P:oligopeptide export from mitochondrion"/>
    <property type="evidence" value="ECO:0007669"/>
    <property type="project" value="TreeGrafter"/>
</dbReference>
<dbReference type="PANTHER" id="PTHR43394:SF1">
    <property type="entry name" value="ATP-BINDING CASSETTE SUB-FAMILY B MEMBER 10, MITOCHONDRIAL"/>
    <property type="match status" value="1"/>
</dbReference>
<evidence type="ECO:0000256" key="1">
    <source>
        <dbReference type="ARBA" id="ARBA00004448"/>
    </source>
</evidence>
<evidence type="ECO:0000256" key="4">
    <source>
        <dbReference type="ARBA" id="ARBA00022741"/>
    </source>
</evidence>
<keyword evidence="2" id="KW-0813">Transport</keyword>
<dbReference type="GO" id="GO:0005743">
    <property type="term" value="C:mitochondrial inner membrane"/>
    <property type="evidence" value="ECO:0007669"/>
    <property type="project" value="UniProtKB-SubCell"/>
</dbReference>
<dbReference type="OrthoDB" id="6500128at2759"/>
<evidence type="ECO:0000256" key="6">
    <source>
        <dbReference type="ARBA" id="ARBA00022989"/>
    </source>
</evidence>
<protein>
    <submittedName>
        <fullName evidence="11">ABCB10</fullName>
    </submittedName>
</protein>
<dbReference type="SUPFAM" id="SSF52540">
    <property type="entry name" value="P-loop containing nucleoside triphosphate hydrolases"/>
    <property type="match status" value="1"/>
</dbReference>
<sequence length="610" mass="67192">MFKANHHDQFYRCLLFALLKKCCKKISKHEITGQPVVHLSDLKNLTFTNVKATNNKAPDNLKKKTYEIRRLFSLAKPERWKLSGAVVLLIISSGVSMAVPFCIGKVIDIIYSPSEQEKMKEKLTTFCQIMVGVFVVGAVANFGRVYLMSVSGNRIINRLRQTLFSSIMPTGGVGMMMYVSPKLTGIALLIVPPVSIMARYYGRFLRAITKDVQDSLANTTQIAEEKISNIRTVRAFGHETTEEDRYNTGIKHVLDLTYKEALMRAMFFGSVGLAGNCVVLSVFYYGGTMMTESQISVGDLSAFLLYAAYIGVSLGGMTSFYSEMMKGLGASTRLWELTDRTSSIPVHGGLIPTSPVIGNIEFNDVRFIYPSRDDVVIFDKLSLLVPSGSITAVVGPSGSGKSTVGSLLLRYYDPSQGSVTLDGEDIKKIDPTWLRGQIGTVSQEPVLFSCSVRDNIAYGSQDPTTVTDEEIYEAAKKANAYHFINSFPDKFNTLVGERGQTLSGGQRQRVAIARAILKNPKILILDEATSALDAESEYLVHEALERLMVGRTVITIAHRLSTIKSADQIAVIDHGHVSEIGSYSQLMDIPDGLFRKLVERQTITVDVNGS</sequence>
<dbReference type="Pfam" id="PF00005">
    <property type="entry name" value="ABC_tran"/>
    <property type="match status" value="1"/>
</dbReference>
<dbReference type="GO" id="GO:0005524">
    <property type="term" value="F:ATP binding"/>
    <property type="evidence" value="ECO:0007669"/>
    <property type="project" value="UniProtKB-KW"/>
</dbReference>
<dbReference type="InterPro" id="IPR039421">
    <property type="entry name" value="Type_1_exporter"/>
</dbReference>
<gene>
    <name evidence="11" type="ORF">MEDL_57442</name>
</gene>
<dbReference type="InterPro" id="IPR011527">
    <property type="entry name" value="ABC1_TM_dom"/>
</dbReference>
<dbReference type="Gene3D" id="3.40.50.300">
    <property type="entry name" value="P-loop containing nucleotide triphosphate hydrolases"/>
    <property type="match status" value="1"/>
</dbReference>
<evidence type="ECO:0000259" key="10">
    <source>
        <dbReference type="PROSITE" id="PS50929"/>
    </source>
</evidence>
<dbReference type="GO" id="GO:0016887">
    <property type="term" value="F:ATP hydrolysis activity"/>
    <property type="evidence" value="ECO:0007669"/>
    <property type="project" value="InterPro"/>
</dbReference>
<proteinExistence type="predicted"/>
<keyword evidence="7 8" id="KW-0472">Membrane</keyword>
<dbReference type="SMART" id="SM00382">
    <property type="entry name" value="AAA"/>
    <property type="match status" value="1"/>
</dbReference>
<feature type="transmembrane region" description="Helical" evidence="8">
    <location>
        <begin position="303"/>
        <end position="321"/>
    </location>
</feature>
<keyword evidence="3 8" id="KW-0812">Transmembrane</keyword>